<gene>
    <name evidence="1" type="ORF">DYL72_08240</name>
</gene>
<sequence>MNKTERELADKGLFRANNIRYLRFYAAYISAHADIRFTFQSQDKEELQRKIKLALNNQHNDLEPKIEDMNKQALKSLLADRSFAWIDKKEDRIVYFAWSLLRFVSTISDDLDVHKRGFDYALGTLYCKNNLHNEETNPYKKSGLNLLSLSRIEAHELIYEFFDQWQANTLAKDRLMSLLKEKWLYIANELRPDYSWIDPKNKKQNIWIYNYIKSKLEFLPHLTPPISTAQYYNTNIALLDTLFTCRNGAIRREKPLPRELKLSPLRTFNLLSNEVMYTMMKAWKQKQYREKTGRTSAKS</sequence>
<dbReference type="AlphaFoldDB" id="A0A289G8S8"/>
<reference evidence="1 2" key="1">
    <citation type="submission" date="2018-12" db="EMBL/GenBank/DDBJ databases">
        <title>Characterization and Draft Genome of Vibrio anguillarum J360 Marine Pathogen Isolated from an Outbreak in Lumpfish (Cyclopterus lumpus).</title>
        <authorList>
            <person name="Vasquez J.I."/>
            <person name="Cao T."/>
            <person name="Chakraborty S."/>
            <person name="Gnanagobal H."/>
            <person name="Wescot J."/>
            <person name="Boyce D."/>
            <person name="Santander J."/>
        </authorList>
    </citation>
    <scope>NUCLEOTIDE SEQUENCE [LARGE SCALE GENOMIC DNA]</scope>
    <source>
        <strain evidence="1 2">J360</strain>
    </source>
</reference>
<name>A0A289G8S8_VIBAN</name>
<accession>A0A289G8S8</accession>
<dbReference type="Proteomes" id="UP000256923">
    <property type="component" value="Chromosome 1"/>
</dbReference>
<dbReference type="RefSeq" id="WP_019283006.1">
    <property type="nucleotide sequence ID" value="NZ_CP023054.1"/>
</dbReference>
<protein>
    <submittedName>
        <fullName evidence="1">Uncharacterized protein</fullName>
    </submittedName>
</protein>
<evidence type="ECO:0000313" key="2">
    <source>
        <dbReference type="Proteomes" id="UP000256923"/>
    </source>
</evidence>
<organism evidence="1 2">
    <name type="scientific">Vibrio anguillarum</name>
    <name type="common">Listonella anguillarum</name>
    <dbReference type="NCBI Taxonomy" id="55601"/>
    <lineage>
        <taxon>Bacteria</taxon>
        <taxon>Pseudomonadati</taxon>
        <taxon>Pseudomonadota</taxon>
        <taxon>Gammaproteobacteria</taxon>
        <taxon>Vibrionales</taxon>
        <taxon>Vibrionaceae</taxon>
        <taxon>Vibrio</taxon>
    </lineage>
</organism>
<dbReference type="EMBL" id="CP034672">
    <property type="protein sequence ID" value="AZS25038.1"/>
    <property type="molecule type" value="Genomic_DNA"/>
</dbReference>
<proteinExistence type="predicted"/>
<evidence type="ECO:0000313" key="1">
    <source>
        <dbReference type="EMBL" id="AZS25038.1"/>
    </source>
</evidence>